<protein>
    <recommendedName>
        <fullName evidence="2">Zinc-type alcohol dehydrogenase-like protein</fullName>
    </recommendedName>
</protein>
<dbReference type="InterPro" id="IPR013154">
    <property type="entry name" value="ADH-like_N"/>
</dbReference>
<accession>A0A6C2C4H1</accession>
<dbReference type="PANTHER" id="PTHR43482">
    <property type="entry name" value="PROTEIN AST1-RELATED"/>
    <property type="match status" value="1"/>
</dbReference>
<dbReference type="PROSITE" id="PS01162">
    <property type="entry name" value="QOR_ZETA_CRYSTAL"/>
    <property type="match status" value="1"/>
</dbReference>
<dbReference type="SMART" id="SM00829">
    <property type="entry name" value="PKS_ER"/>
    <property type="match status" value="1"/>
</dbReference>
<dbReference type="SUPFAM" id="SSF50129">
    <property type="entry name" value="GroES-like"/>
    <property type="match status" value="1"/>
</dbReference>
<dbReference type="InterPro" id="IPR002364">
    <property type="entry name" value="Quin_OxRdtase/zeta-crystal_CS"/>
</dbReference>
<dbReference type="NCBIfam" id="TIGR02817">
    <property type="entry name" value="adh_fam_1"/>
    <property type="match status" value="1"/>
</dbReference>
<comment type="caution">
    <text evidence="4">The sequence shown here is derived from an EMBL/GenBank/DDBJ whole genome shotgun (WGS) entry which is preliminary data.</text>
</comment>
<evidence type="ECO:0000256" key="1">
    <source>
        <dbReference type="ARBA" id="ARBA00010371"/>
    </source>
</evidence>
<keyword evidence="5" id="KW-1185">Reference proteome</keyword>
<dbReference type="InterPro" id="IPR013149">
    <property type="entry name" value="ADH-like_C"/>
</dbReference>
<dbReference type="OrthoDB" id="9792162at2"/>
<comment type="similarity">
    <text evidence="1 2">Belongs to the zinc-containing alcohol dehydrogenase family. Quinone oxidoreductase subfamily.</text>
</comment>
<reference evidence="4 5" key="1">
    <citation type="submission" date="2019-01" db="EMBL/GenBank/DDBJ databases">
        <title>Weissella sp. nov., a novel lactic acid bacterium isolated from animal feces.</title>
        <authorList>
            <person name="Wang L.-T."/>
        </authorList>
    </citation>
    <scope>NUCLEOTIDE SEQUENCE [LARGE SCALE GENOMIC DNA]</scope>
    <source>
        <strain evidence="4 5">8H-2</strain>
    </source>
</reference>
<evidence type="ECO:0000259" key="3">
    <source>
        <dbReference type="SMART" id="SM00829"/>
    </source>
</evidence>
<dbReference type="InterPro" id="IPR020843">
    <property type="entry name" value="ER"/>
</dbReference>
<evidence type="ECO:0000313" key="4">
    <source>
        <dbReference type="EMBL" id="TYC48486.1"/>
    </source>
</evidence>
<dbReference type="CDD" id="cd08252">
    <property type="entry name" value="AL_MDR"/>
    <property type="match status" value="1"/>
</dbReference>
<dbReference type="Proteomes" id="UP000371977">
    <property type="component" value="Unassembled WGS sequence"/>
</dbReference>
<gene>
    <name evidence="4" type="ORF">ESZ50_08660</name>
</gene>
<dbReference type="Pfam" id="PF00107">
    <property type="entry name" value="ADH_zinc_N"/>
    <property type="match status" value="1"/>
</dbReference>
<dbReference type="GO" id="GO:0016491">
    <property type="term" value="F:oxidoreductase activity"/>
    <property type="evidence" value="ECO:0007669"/>
    <property type="project" value="UniProtKB-KW"/>
</dbReference>
<dbReference type="InterPro" id="IPR052585">
    <property type="entry name" value="Lipid_raft_assoc_Zn_ADH"/>
</dbReference>
<keyword evidence="2" id="KW-0862">Zinc</keyword>
<evidence type="ECO:0000256" key="2">
    <source>
        <dbReference type="RuleBase" id="RU364000"/>
    </source>
</evidence>
<feature type="domain" description="Enoyl reductase (ER)" evidence="3">
    <location>
        <begin position="13"/>
        <end position="333"/>
    </location>
</feature>
<keyword evidence="2" id="KW-0560">Oxidoreductase</keyword>
<dbReference type="InterPro" id="IPR014182">
    <property type="entry name" value="ADH_Zn_typ-1"/>
</dbReference>
<dbReference type="GO" id="GO:0008270">
    <property type="term" value="F:zinc ion binding"/>
    <property type="evidence" value="ECO:0007669"/>
    <property type="project" value="InterPro"/>
</dbReference>
<dbReference type="PANTHER" id="PTHR43482:SF1">
    <property type="entry name" value="PROTEIN AST1-RELATED"/>
    <property type="match status" value="1"/>
</dbReference>
<dbReference type="Pfam" id="PF08240">
    <property type="entry name" value="ADH_N"/>
    <property type="match status" value="1"/>
</dbReference>
<keyword evidence="2" id="KW-0479">Metal-binding</keyword>
<dbReference type="InterPro" id="IPR011032">
    <property type="entry name" value="GroES-like_sf"/>
</dbReference>
<dbReference type="Gene3D" id="3.90.180.10">
    <property type="entry name" value="Medium-chain alcohol dehydrogenases, catalytic domain"/>
    <property type="match status" value="1"/>
</dbReference>
<sequence>MIKHINALVTTTNEAQPLELIQIPLPELGEHDLLVKVMASGVNPVDAKQRSMAVAAGATRVLGFDGVGEVVGLGEKVADFNLGDRVFYAGQLSRTGSNAEYQLVDARIAARAPETVSVEAAAAMPLTFLTAYELLHDHFNIKMEARAARGKRLLIINGAGGVGSVMIQLAKWLGMEVIASASRPETVAWVEQMGADHVINHRDDYVPLVKSMGLAPVDYLAILHTPEPHIEAAAELIAPFGHIGAIVEPAAPLEVRKMKNKAASLDWEFMFAKTNADFEVASQGKALALLQQLIDSAQITTTLTERVHGLDAETIREAQDRVASGKVMGKLVAIFD</sequence>
<organism evidence="4 5">
    <name type="scientific">Weissella muntiaci</name>
    <dbReference type="NCBI Taxonomy" id="2508881"/>
    <lineage>
        <taxon>Bacteria</taxon>
        <taxon>Bacillati</taxon>
        <taxon>Bacillota</taxon>
        <taxon>Bacilli</taxon>
        <taxon>Lactobacillales</taxon>
        <taxon>Lactobacillaceae</taxon>
        <taxon>Weissella</taxon>
    </lineage>
</organism>
<dbReference type="AlphaFoldDB" id="A0A6C2C4H1"/>
<evidence type="ECO:0000313" key="5">
    <source>
        <dbReference type="Proteomes" id="UP000371977"/>
    </source>
</evidence>
<dbReference type="EMBL" id="SDGZ01000020">
    <property type="protein sequence ID" value="TYC48486.1"/>
    <property type="molecule type" value="Genomic_DNA"/>
</dbReference>
<dbReference type="InterPro" id="IPR036291">
    <property type="entry name" value="NAD(P)-bd_dom_sf"/>
</dbReference>
<dbReference type="SUPFAM" id="SSF51735">
    <property type="entry name" value="NAD(P)-binding Rossmann-fold domains"/>
    <property type="match status" value="1"/>
</dbReference>
<name>A0A6C2C4H1_9LACO</name>
<dbReference type="Gene3D" id="3.40.50.720">
    <property type="entry name" value="NAD(P)-binding Rossmann-like Domain"/>
    <property type="match status" value="1"/>
</dbReference>
<proteinExistence type="inferred from homology"/>